<proteinExistence type="predicted"/>
<dbReference type="SUPFAM" id="SSF51735">
    <property type="entry name" value="NAD(P)-binding Rossmann-fold domains"/>
    <property type="match status" value="1"/>
</dbReference>
<dbReference type="Proteomes" id="UP001152649">
    <property type="component" value="Unassembled WGS sequence"/>
</dbReference>
<dbReference type="InterPro" id="IPR051783">
    <property type="entry name" value="NAD(P)-dependent_oxidoreduct"/>
</dbReference>
<dbReference type="InterPro" id="IPR036291">
    <property type="entry name" value="NAD(P)-bd_dom_sf"/>
</dbReference>
<evidence type="ECO:0000313" key="2">
    <source>
        <dbReference type="EMBL" id="CAG8394465.1"/>
    </source>
</evidence>
<dbReference type="GO" id="GO:0005737">
    <property type="term" value="C:cytoplasm"/>
    <property type="evidence" value="ECO:0007669"/>
    <property type="project" value="TreeGrafter"/>
</dbReference>
<dbReference type="GO" id="GO:0004029">
    <property type="term" value="F:aldehyde dehydrogenase (NAD+) activity"/>
    <property type="evidence" value="ECO:0007669"/>
    <property type="project" value="TreeGrafter"/>
</dbReference>
<dbReference type="InterPro" id="IPR001509">
    <property type="entry name" value="Epimerase_deHydtase"/>
</dbReference>
<dbReference type="OrthoDB" id="2130169at2759"/>
<dbReference type="Pfam" id="PF01370">
    <property type="entry name" value="Epimerase"/>
    <property type="match status" value="1"/>
</dbReference>
<dbReference type="PANTHER" id="PTHR48079:SF6">
    <property type="entry name" value="NAD(P)-BINDING DOMAIN-CONTAINING PROTEIN-RELATED"/>
    <property type="match status" value="1"/>
</dbReference>
<name>A0A9W4NMK6_9EURO</name>
<dbReference type="Gene3D" id="3.40.50.720">
    <property type="entry name" value="NAD(P)-binding Rossmann-like Domain"/>
    <property type="match status" value="1"/>
</dbReference>
<dbReference type="AlphaFoldDB" id="A0A9W4NMK6"/>
<evidence type="ECO:0000259" key="1">
    <source>
        <dbReference type="Pfam" id="PF01370"/>
    </source>
</evidence>
<comment type="caution">
    <text evidence="2">The sequence shown here is derived from an EMBL/GenBank/DDBJ whole genome shotgun (WGS) entry which is preliminary data.</text>
</comment>
<organism evidence="2 3">
    <name type="scientific">Penicillium salamii</name>
    <dbReference type="NCBI Taxonomy" id="1612424"/>
    <lineage>
        <taxon>Eukaryota</taxon>
        <taxon>Fungi</taxon>
        <taxon>Dikarya</taxon>
        <taxon>Ascomycota</taxon>
        <taxon>Pezizomycotina</taxon>
        <taxon>Eurotiomycetes</taxon>
        <taxon>Eurotiomycetidae</taxon>
        <taxon>Eurotiales</taxon>
        <taxon>Aspergillaceae</taxon>
        <taxon>Penicillium</taxon>
    </lineage>
</organism>
<dbReference type="PANTHER" id="PTHR48079">
    <property type="entry name" value="PROTEIN YEEZ"/>
    <property type="match status" value="1"/>
</dbReference>
<sequence>MTPCQNLSVDFSHVDILHSTGASGYIGGDILSVLVENYPENTYRLLVRSPQSQSQISTKYPSVIIVPGGLDDIELIRHESSNADVIIHTADAADHLAAAQAIAKGAIEGHSPDRPAYWLHTSGAGIFSSFEDETNTYGKRSEVTWDDLRDIQRIISFPDHAFHRIVDKTVLNAAASSPDVLKAAIISPTTVYGRGRGPCSQRSRQVYEMAKFILSQNRIPKIGNGEAIGSNVHVHSVTALFIQLFDATLERQDKDPLWGSDAYYLAEEGEHCWGEVADTIGKIALEKGYLSSTPTGILLDKDTAFELAGFEATSWGNNMRCRASRARSFLQWQPIGKSLEEELPEIVDTEYNRFK</sequence>
<keyword evidence="3" id="KW-1185">Reference proteome</keyword>
<reference evidence="2" key="1">
    <citation type="submission" date="2021-07" db="EMBL/GenBank/DDBJ databases">
        <authorList>
            <person name="Branca A.L. A."/>
        </authorList>
    </citation>
    <scope>NUCLEOTIDE SEQUENCE</scope>
</reference>
<gene>
    <name evidence="2" type="ORF">PSALAMII_LOCUS7132</name>
</gene>
<accession>A0A9W4NMK6</accession>
<protein>
    <recommendedName>
        <fullName evidence="1">NAD-dependent epimerase/dehydratase domain-containing protein</fullName>
    </recommendedName>
</protein>
<feature type="domain" description="NAD-dependent epimerase/dehydratase" evidence="1">
    <location>
        <begin position="20"/>
        <end position="245"/>
    </location>
</feature>
<dbReference type="EMBL" id="CAJVPG010000333">
    <property type="protein sequence ID" value="CAG8394465.1"/>
    <property type="molecule type" value="Genomic_DNA"/>
</dbReference>
<evidence type="ECO:0000313" key="3">
    <source>
        <dbReference type="Proteomes" id="UP001152649"/>
    </source>
</evidence>